<dbReference type="PROSITE" id="PS50172">
    <property type="entry name" value="BRCT"/>
    <property type="match status" value="3"/>
</dbReference>
<evidence type="ECO:0000256" key="1">
    <source>
        <dbReference type="ARBA" id="ARBA00022737"/>
    </source>
</evidence>
<evidence type="ECO:0000259" key="3">
    <source>
        <dbReference type="PROSITE" id="PS50172"/>
    </source>
</evidence>
<evidence type="ECO:0000256" key="2">
    <source>
        <dbReference type="SAM" id="MobiDB-lite"/>
    </source>
</evidence>
<dbReference type="SMART" id="SM00292">
    <property type="entry name" value="BRCT"/>
    <property type="match status" value="3"/>
</dbReference>
<feature type="compositionally biased region" description="Low complexity" evidence="2">
    <location>
        <begin position="308"/>
        <end position="323"/>
    </location>
</feature>
<dbReference type="Pfam" id="PF00533">
    <property type="entry name" value="BRCT"/>
    <property type="match status" value="2"/>
</dbReference>
<feature type="domain" description="BRCT" evidence="3">
    <location>
        <begin position="366"/>
        <end position="458"/>
    </location>
</feature>
<dbReference type="EMBL" id="OU895878">
    <property type="protein sequence ID" value="CAG9804362.1"/>
    <property type="molecule type" value="Genomic_DNA"/>
</dbReference>
<dbReference type="AlphaFoldDB" id="A0A9N9RWE5"/>
<reference evidence="4" key="1">
    <citation type="submission" date="2022-01" db="EMBL/GenBank/DDBJ databases">
        <authorList>
            <person name="King R."/>
        </authorList>
    </citation>
    <scope>NUCLEOTIDE SEQUENCE</scope>
</reference>
<feature type="domain" description="BRCT" evidence="3">
    <location>
        <begin position="115"/>
        <end position="188"/>
    </location>
</feature>
<keyword evidence="1" id="KW-0677">Repeat</keyword>
<sequence length="580" mass="66242">MSSSNLINYFKELASTAIVVFVKQQKEMSERMKNVYQNIKELTNAEIRRMSDEEVLNYNNTLLNKISHVFVLDNFSGSSFDYLVSKKARDLRIFGVPLLEIISEETLEVTSSWKVYNNAFQGLKICTSNLSGSEKGKIESLVKSMNGQFTNELSSDVTHLITNSTKTIKYSDATTLDIPIYHTEWVYQIWNKCQKQEGPITKACSEQYDVFKLPPLFDLKIATTGMNKDQRSDISDVIEENGGKFEDVFKSNETDILIMDKKDADNSKFKIAAKYKIPVLNVNWIHESVKAGYALTYNDFAFKRPKSFDSSSSSFNDSTNLSLDDSKKSEGDQEKKEKVPFVTTSVLTDKTNDQFLSTYTIEQAKKLGHIFDGYVFYLYNFNLEHYFKIGKLISACGGIRIKELDTSITHILCFDKENIEAFHKRTIEKEVHGSMVDYKWIVECLKQEKLLSETDYCITVDSSNSKKIVPPSPMSRKAINSLNVSITKSTDVSKKENTKSSKLSKKDLGFGTSTKVLDFSSHDDLIQTSIEANHRKLKQVPNFTSSKKRSYEADYCTIDEHHKRRKTTNDEDCKNSFQLL</sequence>
<dbReference type="GO" id="GO:0033314">
    <property type="term" value="P:mitotic DNA replication checkpoint signaling"/>
    <property type="evidence" value="ECO:0007669"/>
    <property type="project" value="TreeGrafter"/>
</dbReference>
<keyword evidence="5" id="KW-1185">Reference proteome</keyword>
<dbReference type="InterPro" id="IPR001357">
    <property type="entry name" value="BRCT_dom"/>
</dbReference>
<feature type="compositionally biased region" description="Basic and acidic residues" evidence="2">
    <location>
        <begin position="324"/>
        <end position="337"/>
    </location>
</feature>
<dbReference type="Proteomes" id="UP001153620">
    <property type="component" value="Chromosome 2"/>
</dbReference>
<dbReference type="GO" id="GO:0006270">
    <property type="term" value="P:DNA replication initiation"/>
    <property type="evidence" value="ECO:0007669"/>
    <property type="project" value="TreeGrafter"/>
</dbReference>
<organism evidence="4 5">
    <name type="scientific">Chironomus riparius</name>
    <dbReference type="NCBI Taxonomy" id="315576"/>
    <lineage>
        <taxon>Eukaryota</taxon>
        <taxon>Metazoa</taxon>
        <taxon>Ecdysozoa</taxon>
        <taxon>Arthropoda</taxon>
        <taxon>Hexapoda</taxon>
        <taxon>Insecta</taxon>
        <taxon>Pterygota</taxon>
        <taxon>Neoptera</taxon>
        <taxon>Endopterygota</taxon>
        <taxon>Diptera</taxon>
        <taxon>Nematocera</taxon>
        <taxon>Chironomoidea</taxon>
        <taxon>Chironomidae</taxon>
        <taxon>Chironominae</taxon>
        <taxon>Chironomus</taxon>
    </lineage>
</organism>
<protein>
    <recommendedName>
        <fullName evidence="3">BRCT domain-containing protein</fullName>
    </recommendedName>
</protein>
<dbReference type="PANTHER" id="PTHR13561">
    <property type="entry name" value="DNA REPLICATION REGULATOR DPB11-RELATED"/>
    <property type="match status" value="1"/>
</dbReference>
<evidence type="ECO:0000313" key="4">
    <source>
        <dbReference type="EMBL" id="CAG9804362.1"/>
    </source>
</evidence>
<dbReference type="SUPFAM" id="SSF52113">
    <property type="entry name" value="BRCT domain"/>
    <property type="match status" value="3"/>
</dbReference>
<name>A0A9N9RWE5_9DIPT</name>
<accession>A0A9N9RWE5</accession>
<evidence type="ECO:0000313" key="5">
    <source>
        <dbReference type="Proteomes" id="UP001153620"/>
    </source>
</evidence>
<reference evidence="4" key="2">
    <citation type="submission" date="2022-10" db="EMBL/GenBank/DDBJ databases">
        <authorList>
            <consortium name="ENA_rothamsted_submissions"/>
            <consortium name="culmorum"/>
            <person name="King R."/>
        </authorList>
    </citation>
    <scope>NUCLEOTIDE SEQUENCE</scope>
</reference>
<proteinExistence type="predicted"/>
<dbReference type="GO" id="GO:0007095">
    <property type="term" value="P:mitotic G2 DNA damage checkpoint signaling"/>
    <property type="evidence" value="ECO:0007669"/>
    <property type="project" value="TreeGrafter"/>
</dbReference>
<dbReference type="Pfam" id="PF16589">
    <property type="entry name" value="BRCT_2"/>
    <property type="match status" value="1"/>
</dbReference>
<dbReference type="InterPro" id="IPR059215">
    <property type="entry name" value="BRCT2_TopBP1-like"/>
</dbReference>
<feature type="domain" description="BRCT" evidence="3">
    <location>
        <begin position="211"/>
        <end position="302"/>
    </location>
</feature>
<dbReference type="PANTHER" id="PTHR13561:SF20">
    <property type="entry name" value="DNA TOPOISOMERASE 2-BINDING PROTEIN 1"/>
    <property type="match status" value="1"/>
</dbReference>
<dbReference type="OrthoDB" id="251770at2759"/>
<gene>
    <name evidence="4" type="ORF">CHIRRI_LOCUS7252</name>
</gene>
<dbReference type="Gene3D" id="3.40.50.10190">
    <property type="entry name" value="BRCT domain"/>
    <property type="match status" value="4"/>
</dbReference>
<dbReference type="CDD" id="cd17731">
    <property type="entry name" value="BRCT_TopBP1_rpt2_like"/>
    <property type="match status" value="1"/>
</dbReference>
<dbReference type="InterPro" id="IPR036420">
    <property type="entry name" value="BRCT_dom_sf"/>
</dbReference>
<feature type="region of interest" description="Disordered" evidence="2">
    <location>
        <begin position="307"/>
        <end position="337"/>
    </location>
</feature>